<accession>A0A849SIL2</accession>
<dbReference type="Proteomes" id="UP000580839">
    <property type="component" value="Unassembled WGS sequence"/>
</dbReference>
<comment type="caution">
    <text evidence="3">The sequence shown here is derived from an EMBL/GenBank/DDBJ whole genome shotgun (WGS) entry which is preliminary data.</text>
</comment>
<feature type="region of interest" description="Disordered" evidence="1">
    <location>
        <begin position="34"/>
        <end position="60"/>
    </location>
</feature>
<name>A0A849SIL2_UNCEI</name>
<dbReference type="SUPFAM" id="SSF56925">
    <property type="entry name" value="OMPA-like"/>
    <property type="match status" value="1"/>
</dbReference>
<dbReference type="InterPro" id="IPR011250">
    <property type="entry name" value="OMP/PagP_B-barrel"/>
</dbReference>
<feature type="chain" id="PRO_5032624334" description="Porin family protein" evidence="2">
    <location>
        <begin position="29"/>
        <end position="235"/>
    </location>
</feature>
<dbReference type="PROSITE" id="PS51318">
    <property type="entry name" value="TAT"/>
    <property type="match status" value="1"/>
</dbReference>
<evidence type="ECO:0000313" key="4">
    <source>
        <dbReference type="Proteomes" id="UP000580839"/>
    </source>
</evidence>
<proteinExistence type="predicted"/>
<dbReference type="EMBL" id="JABFRW010000103">
    <property type="protein sequence ID" value="NOT34271.1"/>
    <property type="molecule type" value="Genomic_DNA"/>
</dbReference>
<protein>
    <recommendedName>
        <fullName evidence="5">Porin family protein</fullName>
    </recommendedName>
</protein>
<evidence type="ECO:0000256" key="1">
    <source>
        <dbReference type="SAM" id="MobiDB-lite"/>
    </source>
</evidence>
<sequence length="235" mass="25381">MSASSHRNVLRALALAAGLTAVAPIAHAELEPVAADSATSDPSLTESIEAPRFDASRTARRSGGEIEALVPELSEHPYRLAPGPRAFMNRISFSPGYGRLGSESLFAFRLAYNPNAWLGYEAMLGHNPAQSVHAVIHSLSAIVRAPLPGRFQPYGTGGYGMMIVFPGQSLNADPVTKNALTVGGGLELYLRSDLALRGEMRYATVFGRDRDREGVVTYNYVQETIGLSFYRSIRP</sequence>
<organism evidence="3 4">
    <name type="scientific">Eiseniibacteriota bacterium</name>
    <dbReference type="NCBI Taxonomy" id="2212470"/>
    <lineage>
        <taxon>Bacteria</taxon>
        <taxon>Candidatus Eiseniibacteriota</taxon>
    </lineage>
</organism>
<dbReference type="Gene3D" id="2.40.160.20">
    <property type="match status" value="1"/>
</dbReference>
<gene>
    <name evidence="3" type="ORF">HOP12_08900</name>
</gene>
<evidence type="ECO:0000313" key="3">
    <source>
        <dbReference type="EMBL" id="NOT34271.1"/>
    </source>
</evidence>
<evidence type="ECO:0000256" key="2">
    <source>
        <dbReference type="SAM" id="SignalP"/>
    </source>
</evidence>
<feature type="compositionally biased region" description="Polar residues" evidence="1">
    <location>
        <begin position="37"/>
        <end position="46"/>
    </location>
</feature>
<reference evidence="3 4" key="1">
    <citation type="submission" date="2020-04" db="EMBL/GenBank/DDBJ databases">
        <title>Metagenomic profiling of ammonia- and methane-oxidizing microorganisms in a Dutch drinking water treatment plant.</title>
        <authorList>
            <person name="Poghosyan L."/>
            <person name="Leucker S."/>
        </authorList>
    </citation>
    <scope>NUCLEOTIDE SEQUENCE [LARGE SCALE GENOMIC DNA]</scope>
    <source>
        <strain evidence="3">S-RSF-IL-03</strain>
    </source>
</reference>
<dbReference type="AlphaFoldDB" id="A0A849SIL2"/>
<evidence type="ECO:0008006" key="5">
    <source>
        <dbReference type="Google" id="ProtNLM"/>
    </source>
</evidence>
<keyword evidence="2" id="KW-0732">Signal</keyword>
<feature type="signal peptide" evidence="2">
    <location>
        <begin position="1"/>
        <end position="28"/>
    </location>
</feature>
<dbReference type="InterPro" id="IPR006311">
    <property type="entry name" value="TAT_signal"/>
</dbReference>